<sequence>MAMPREWRKAREKYKLTHTEDMHGDIDEEIDTADLRKREQCTMDLAHVPAEVWLVTKLAMQLLWAFRVSSKWVVMLVKLLLFVIFLLPALLRVFYFWLLSPRVLKNVCYGPEGRNLLDVYLVPNPQKKQPVVVFLSGGAWIIGYKAWGALMGRVLSAYGILVIMPDYRNFPQGILPDMMQDVNTAMQWVFDNVQKYGGDPDNVTWIGQSAGAHIGACVLIEAVENPTFAAWKPSRVRNFIGISGPYNIQDSVEIFHDHGLDRQVLAAIMDQDVHQYSPTDRVAKLPKATASLFPPIHLFHGTADKTVPWKSSEKFAKALIAMGIDAKVKYYQNKTHTDPIIEDPIQGDDPLLSDILRIIRLSSPAGSPEPRSDRLVFKPPGAMLPAFFVHCARRVNPF</sequence>
<dbReference type="Proteomes" id="UP000332933">
    <property type="component" value="Unassembled WGS sequence"/>
</dbReference>
<keyword evidence="1" id="KW-0378">Hydrolase</keyword>
<evidence type="ECO:0000259" key="3">
    <source>
        <dbReference type="Pfam" id="PF20434"/>
    </source>
</evidence>
<reference evidence="4" key="2">
    <citation type="submission" date="2019-06" db="EMBL/GenBank/DDBJ databases">
        <title>Genomics analysis of Aphanomyces spp. identifies a new class of oomycete effector associated with host adaptation.</title>
        <authorList>
            <person name="Gaulin E."/>
        </authorList>
    </citation>
    <scope>NUCLEOTIDE SEQUENCE</scope>
    <source>
        <strain evidence="4">CBS 578.67</strain>
    </source>
</reference>
<dbReference type="InterPro" id="IPR029058">
    <property type="entry name" value="AB_hydrolase_fold"/>
</dbReference>
<dbReference type="GO" id="GO:0016787">
    <property type="term" value="F:hydrolase activity"/>
    <property type="evidence" value="ECO:0007669"/>
    <property type="project" value="UniProtKB-KW"/>
</dbReference>
<organism evidence="5 6">
    <name type="scientific">Aphanomyces stellatus</name>
    <dbReference type="NCBI Taxonomy" id="120398"/>
    <lineage>
        <taxon>Eukaryota</taxon>
        <taxon>Sar</taxon>
        <taxon>Stramenopiles</taxon>
        <taxon>Oomycota</taxon>
        <taxon>Saprolegniomycetes</taxon>
        <taxon>Saprolegniales</taxon>
        <taxon>Verrucalvaceae</taxon>
        <taxon>Aphanomyces</taxon>
    </lineage>
</organism>
<dbReference type="Gene3D" id="3.40.50.1820">
    <property type="entry name" value="alpha/beta hydrolase"/>
    <property type="match status" value="1"/>
</dbReference>
<evidence type="ECO:0000256" key="2">
    <source>
        <dbReference type="SAM" id="Phobius"/>
    </source>
</evidence>
<dbReference type="EMBL" id="VJMH01000223">
    <property type="protein sequence ID" value="KAF0717692.1"/>
    <property type="molecule type" value="Genomic_DNA"/>
</dbReference>
<dbReference type="AlphaFoldDB" id="A0A485K8D8"/>
<reference evidence="5 6" key="1">
    <citation type="submission" date="2019-03" db="EMBL/GenBank/DDBJ databases">
        <authorList>
            <person name="Gaulin E."/>
            <person name="Dumas B."/>
        </authorList>
    </citation>
    <scope>NUCLEOTIDE SEQUENCE [LARGE SCALE GENOMIC DNA]</scope>
    <source>
        <strain evidence="5">CBS 568.67</strain>
    </source>
</reference>
<accession>A0A485K8D8</accession>
<dbReference type="OrthoDB" id="6495301at2759"/>
<dbReference type="InterPro" id="IPR050300">
    <property type="entry name" value="GDXG_lipolytic_enzyme"/>
</dbReference>
<keyword evidence="2" id="KW-0812">Transmembrane</keyword>
<keyword evidence="2" id="KW-0472">Membrane</keyword>
<proteinExistence type="predicted"/>
<gene>
    <name evidence="5" type="primary">Aste57867_2162</name>
    <name evidence="4" type="ORF">As57867_002157</name>
    <name evidence="5" type="ORF">ASTE57867_2162</name>
</gene>
<keyword evidence="6" id="KW-1185">Reference proteome</keyword>
<dbReference type="InterPro" id="IPR049492">
    <property type="entry name" value="BD-FAE-like_dom"/>
</dbReference>
<dbReference type="SUPFAM" id="SSF53474">
    <property type="entry name" value="alpha/beta-Hydrolases"/>
    <property type="match status" value="1"/>
</dbReference>
<dbReference type="PANTHER" id="PTHR48081">
    <property type="entry name" value="AB HYDROLASE SUPERFAMILY PROTEIN C4A8.06C"/>
    <property type="match status" value="1"/>
</dbReference>
<evidence type="ECO:0000313" key="6">
    <source>
        <dbReference type="Proteomes" id="UP000332933"/>
    </source>
</evidence>
<feature type="transmembrane region" description="Helical" evidence="2">
    <location>
        <begin position="72"/>
        <end position="95"/>
    </location>
</feature>
<dbReference type="PANTHER" id="PTHR48081:SF33">
    <property type="entry name" value="KYNURENINE FORMAMIDASE"/>
    <property type="match status" value="1"/>
</dbReference>
<evidence type="ECO:0000313" key="5">
    <source>
        <dbReference type="EMBL" id="VFT79365.1"/>
    </source>
</evidence>
<feature type="domain" description="BD-FAE-like" evidence="3">
    <location>
        <begin position="117"/>
        <end position="319"/>
    </location>
</feature>
<evidence type="ECO:0000256" key="1">
    <source>
        <dbReference type="ARBA" id="ARBA00022801"/>
    </source>
</evidence>
<evidence type="ECO:0000313" key="4">
    <source>
        <dbReference type="EMBL" id="KAF0717692.1"/>
    </source>
</evidence>
<name>A0A485K8D8_9STRA</name>
<keyword evidence="2" id="KW-1133">Transmembrane helix</keyword>
<protein>
    <submittedName>
        <fullName evidence="5">Aste57867_2162 protein</fullName>
    </submittedName>
</protein>
<dbReference type="EMBL" id="CAADRA010000223">
    <property type="protein sequence ID" value="VFT79365.1"/>
    <property type="molecule type" value="Genomic_DNA"/>
</dbReference>
<dbReference type="Pfam" id="PF20434">
    <property type="entry name" value="BD-FAE"/>
    <property type="match status" value="1"/>
</dbReference>